<evidence type="ECO:0000313" key="2">
    <source>
        <dbReference type="Proteomes" id="UP001595690"/>
    </source>
</evidence>
<organism evidence="1 2">
    <name type="scientific">Lentzea rhizosphaerae</name>
    <dbReference type="NCBI Taxonomy" id="2041025"/>
    <lineage>
        <taxon>Bacteria</taxon>
        <taxon>Bacillati</taxon>
        <taxon>Actinomycetota</taxon>
        <taxon>Actinomycetes</taxon>
        <taxon>Pseudonocardiales</taxon>
        <taxon>Pseudonocardiaceae</taxon>
        <taxon>Lentzea</taxon>
    </lineage>
</organism>
<dbReference type="Gene3D" id="2.60.120.260">
    <property type="entry name" value="Galactose-binding domain-like"/>
    <property type="match status" value="1"/>
</dbReference>
<accession>A0ABV8C010</accession>
<gene>
    <name evidence="1" type="ORF">ACFOWZ_27750</name>
</gene>
<reference evidence="2" key="1">
    <citation type="journal article" date="2019" name="Int. J. Syst. Evol. Microbiol.">
        <title>The Global Catalogue of Microorganisms (GCM) 10K type strain sequencing project: providing services to taxonomists for standard genome sequencing and annotation.</title>
        <authorList>
            <consortium name="The Broad Institute Genomics Platform"/>
            <consortium name="The Broad Institute Genome Sequencing Center for Infectious Disease"/>
            <person name="Wu L."/>
            <person name="Ma J."/>
        </authorList>
    </citation>
    <scope>NUCLEOTIDE SEQUENCE [LARGE SCALE GENOMIC DNA]</scope>
    <source>
        <strain evidence="2">CGMCC 4.7405</strain>
    </source>
</reference>
<name>A0ABV8C010_9PSEU</name>
<evidence type="ECO:0000313" key="1">
    <source>
        <dbReference type="EMBL" id="MFC3895291.1"/>
    </source>
</evidence>
<protein>
    <submittedName>
        <fullName evidence="1">Uncharacterized protein</fullName>
    </submittedName>
</protein>
<keyword evidence="2" id="KW-1185">Reference proteome</keyword>
<sequence length="73" mass="7449">MRENSQCSLSAAQVTVTDAAGGTRTLTVPASSGWTRRELANISLAAGTATVTIRVSSGNGYLHADALSLVRTG</sequence>
<dbReference type="RefSeq" id="WP_382376838.1">
    <property type="nucleotide sequence ID" value="NZ_JBHRZI010000023.1"/>
</dbReference>
<dbReference type="Proteomes" id="UP001595690">
    <property type="component" value="Unassembled WGS sequence"/>
</dbReference>
<dbReference type="EMBL" id="JBHRZI010000023">
    <property type="protein sequence ID" value="MFC3895291.1"/>
    <property type="molecule type" value="Genomic_DNA"/>
</dbReference>
<comment type="caution">
    <text evidence="1">The sequence shown here is derived from an EMBL/GenBank/DDBJ whole genome shotgun (WGS) entry which is preliminary data.</text>
</comment>
<proteinExistence type="predicted"/>